<reference evidence="9" key="1">
    <citation type="submission" date="2018-05" db="EMBL/GenBank/DDBJ databases">
        <title>Luteimonas pekinense sp. nov., isolated from human Meibomian gland secretions, Beijing, China.</title>
        <authorList>
            <person name="Wen T."/>
            <person name="Bai H."/>
            <person name="Lv H."/>
        </authorList>
    </citation>
    <scope>NUCLEOTIDE SEQUENCE [LARGE SCALE GENOMIC DNA]</scope>
    <source>
        <strain evidence="9">83-4</strain>
    </source>
</reference>
<feature type="domain" description="GtrA/DPMS transmembrane" evidence="7">
    <location>
        <begin position="17"/>
        <end position="133"/>
    </location>
</feature>
<dbReference type="GO" id="GO:0000271">
    <property type="term" value="P:polysaccharide biosynthetic process"/>
    <property type="evidence" value="ECO:0007669"/>
    <property type="project" value="InterPro"/>
</dbReference>
<evidence type="ECO:0000256" key="3">
    <source>
        <dbReference type="ARBA" id="ARBA00022692"/>
    </source>
</evidence>
<dbReference type="InterPro" id="IPR007267">
    <property type="entry name" value="GtrA_DPMS_TM"/>
</dbReference>
<evidence type="ECO:0000256" key="6">
    <source>
        <dbReference type="SAM" id="Phobius"/>
    </source>
</evidence>
<evidence type="ECO:0000313" key="9">
    <source>
        <dbReference type="Proteomes" id="UP000251842"/>
    </source>
</evidence>
<dbReference type="OrthoDB" id="8453573at2"/>
<evidence type="ECO:0000256" key="5">
    <source>
        <dbReference type="ARBA" id="ARBA00023136"/>
    </source>
</evidence>
<keyword evidence="9" id="KW-1185">Reference proteome</keyword>
<dbReference type="Proteomes" id="UP000251842">
    <property type="component" value="Chromosome"/>
</dbReference>
<protein>
    <submittedName>
        <fullName evidence="8">GtrA family protein</fullName>
    </submittedName>
</protein>
<dbReference type="KEGG" id="lue:DCD74_08505"/>
<dbReference type="InterPro" id="IPR051401">
    <property type="entry name" value="GtrA_CellWall_Glycosyl"/>
</dbReference>
<proteinExistence type="inferred from homology"/>
<dbReference type="PANTHER" id="PTHR38459:SF1">
    <property type="entry name" value="PROPHAGE BACTOPRENOL-LINKED GLUCOSE TRANSLOCASE HOMOLOG"/>
    <property type="match status" value="1"/>
</dbReference>
<feature type="transmembrane region" description="Helical" evidence="6">
    <location>
        <begin position="47"/>
        <end position="68"/>
    </location>
</feature>
<dbReference type="PANTHER" id="PTHR38459">
    <property type="entry name" value="PROPHAGE BACTOPRENOL-LINKED GLUCOSE TRANSLOCASE HOMOLOG"/>
    <property type="match status" value="1"/>
</dbReference>
<sequence>MRTVSEIVSGTQGEVARYIANGLVATLVHYCVLEANMSLLDMRSAGVANGVAAVFGIAVSFLGSRYFVFPGRTDGALMQLSRFLPVYAILALMHMLFLRAWSDHFGFDYRVGFLIATALQVAVSFLANKLLVFR</sequence>
<dbReference type="RefSeq" id="WP_112926938.1">
    <property type="nucleotide sequence ID" value="NZ_CP029556.1"/>
</dbReference>
<keyword evidence="4 6" id="KW-1133">Transmembrane helix</keyword>
<evidence type="ECO:0000313" key="8">
    <source>
        <dbReference type="EMBL" id="AXA84725.1"/>
    </source>
</evidence>
<evidence type="ECO:0000259" key="7">
    <source>
        <dbReference type="Pfam" id="PF04138"/>
    </source>
</evidence>
<gene>
    <name evidence="8" type="ORF">DCD74_08505</name>
</gene>
<dbReference type="Pfam" id="PF04138">
    <property type="entry name" value="GtrA_DPMS_TM"/>
    <property type="match status" value="1"/>
</dbReference>
<dbReference type="GO" id="GO:0005886">
    <property type="term" value="C:plasma membrane"/>
    <property type="evidence" value="ECO:0007669"/>
    <property type="project" value="TreeGrafter"/>
</dbReference>
<keyword evidence="5 6" id="KW-0472">Membrane</keyword>
<evidence type="ECO:0000256" key="4">
    <source>
        <dbReference type="ARBA" id="ARBA00022989"/>
    </source>
</evidence>
<feature type="transmembrane region" description="Helical" evidence="6">
    <location>
        <begin position="80"/>
        <end position="101"/>
    </location>
</feature>
<dbReference type="EMBL" id="CP029556">
    <property type="protein sequence ID" value="AXA84725.1"/>
    <property type="molecule type" value="Genomic_DNA"/>
</dbReference>
<feature type="transmembrane region" description="Helical" evidence="6">
    <location>
        <begin position="113"/>
        <end position="132"/>
    </location>
</feature>
<evidence type="ECO:0000256" key="1">
    <source>
        <dbReference type="ARBA" id="ARBA00004141"/>
    </source>
</evidence>
<dbReference type="AlphaFoldDB" id="A0A344J6R5"/>
<keyword evidence="3 6" id="KW-0812">Transmembrane</keyword>
<comment type="subcellular location">
    <subcellularLocation>
        <location evidence="1">Membrane</location>
        <topology evidence="1">Multi-pass membrane protein</topology>
    </subcellularLocation>
</comment>
<evidence type="ECO:0000256" key="2">
    <source>
        <dbReference type="ARBA" id="ARBA00009399"/>
    </source>
</evidence>
<comment type="similarity">
    <text evidence="2">Belongs to the GtrA family.</text>
</comment>
<organism evidence="8 9">
    <name type="scientific">Solilutibacter oculi</name>
    <dbReference type="NCBI Taxonomy" id="2698682"/>
    <lineage>
        <taxon>Bacteria</taxon>
        <taxon>Pseudomonadati</taxon>
        <taxon>Pseudomonadota</taxon>
        <taxon>Gammaproteobacteria</taxon>
        <taxon>Lysobacterales</taxon>
        <taxon>Lysobacteraceae</taxon>
        <taxon>Solilutibacter</taxon>
    </lineage>
</organism>
<accession>A0A344J6R5</accession>
<name>A0A344J6R5_9GAMM</name>